<gene>
    <name evidence="1" type="ORF">J7S78_13300</name>
</gene>
<accession>A0AAP2BJJ3</accession>
<name>A0AAP2BJJ3_KLEOX</name>
<proteinExistence type="predicted"/>
<keyword evidence="2" id="KW-1185">Reference proteome</keyword>
<comment type="caution">
    <text evidence="1">The sequence shown here is derived from an EMBL/GenBank/DDBJ whole genome shotgun (WGS) entry which is preliminary data.</text>
</comment>
<evidence type="ECO:0000313" key="2">
    <source>
        <dbReference type="Proteomes" id="UP000673434"/>
    </source>
</evidence>
<dbReference type="AlphaFoldDB" id="A0AAP2BJJ3"/>
<evidence type="ECO:0000313" key="1">
    <source>
        <dbReference type="EMBL" id="MBQ0600768.1"/>
    </source>
</evidence>
<organism evidence="1 2">
    <name type="scientific">Klebsiella oxytoca</name>
    <dbReference type="NCBI Taxonomy" id="571"/>
    <lineage>
        <taxon>Bacteria</taxon>
        <taxon>Pseudomonadati</taxon>
        <taxon>Pseudomonadota</taxon>
        <taxon>Gammaproteobacteria</taxon>
        <taxon>Enterobacterales</taxon>
        <taxon>Enterobacteriaceae</taxon>
        <taxon>Klebsiella/Raoultella group</taxon>
        <taxon>Klebsiella</taxon>
    </lineage>
</organism>
<protein>
    <submittedName>
        <fullName evidence="1">Uncharacterized protein</fullName>
    </submittedName>
</protein>
<dbReference type="EMBL" id="JAGKON010000013">
    <property type="protein sequence ID" value="MBQ0600768.1"/>
    <property type="molecule type" value="Genomic_DNA"/>
</dbReference>
<reference evidence="1 2" key="1">
    <citation type="submission" date="2021-03" db="EMBL/GenBank/DDBJ databases">
        <authorList>
            <person name="Stanton E."/>
        </authorList>
    </citation>
    <scope>NUCLEOTIDE SEQUENCE [LARGE SCALE GENOMIC DNA]</scope>
    <source>
        <strain evidence="1 2">2020EL-00037</strain>
    </source>
</reference>
<dbReference type="Proteomes" id="UP000673434">
    <property type="component" value="Unassembled WGS sequence"/>
</dbReference>
<sequence>MRVEFSKYRWVICDRCDGEGKTGHPAFDNGITSSEWNEWDEEDRRNYMDGMFDVTCERCKGRGSVKAPDVSRMTFTEKRELVAIRRDMREDREIERIHAMERAMGA</sequence>